<accession>A0A9W7D184</accession>
<dbReference type="AlphaFoldDB" id="A0A9W7D184"/>
<evidence type="ECO:0000313" key="3">
    <source>
        <dbReference type="EMBL" id="GMF51595.1"/>
    </source>
</evidence>
<dbReference type="Proteomes" id="UP001165121">
    <property type="component" value="Unassembled WGS sequence"/>
</dbReference>
<reference evidence="3" key="1">
    <citation type="submission" date="2023-04" db="EMBL/GenBank/DDBJ databases">
        <title>Phytophthora fragariaefolia NBRC 109709.</title>
        <authorList>
            <person name="Ichikawa N."/>
            <person name="Sato H."/>
            <person name="Tonouchi N."/>
        </authorList>
    </citation>
    <scope>NUCLEOTIDE SEQUENCE</scope>
    <source>
        <strain evidence="3">NBRC 109709</strain>
    </source>
</reference>
<feature type="chain" id="PRO_5040977756" evidence="1">
    <location>
        <begin position="16"/>
        <end position="207"/>
    </location>
</feature>
<dbReference type="EMBL" id="BSXT01002924">
    <property type="protein sequence ID" value="GMF51595.1"/>
    <property type="molecule type" value="Genomic_DNA"/>
</dbReference>
<feature type="signal peptide" evidence="1">
    <location>
        <begin position="1"/>
        <end position="15"/>
    </location>
</feature>
<keyword evidence="4" id="KW-1185">Reference proteome</keyword>
<feature type="domain" description="Phosphoribosyltransferase" evidence="2">
    <location>
        <begin position="5"/>
        <end position="150"/>
    </location>
</feature>
<dbReference type="SUPFAM" id="SSF53271">
    <property type="entry name" value="PRTase-like"/>
    <property type="match status" value="1"/>
</dbReference>
<dbReference type="Pfam" id="PF14681">
    <property type="entry name" value="UPRTase"/>
    <property type="match status" value="1"/>
</dbReference>
<evidence type="ECO:0000313" key="4">
    <source>
        <dbReference type="Proteomes" id="UP001165121"/>
    </source>
</evidence>
<dbReference type="InterPro" id="IPR000836">
    <property type="entry name" value="PRTase_dom"/>
</dbReference>
<dbReference type="OrthoDB" id="10257085at2759"/>
<evidence type="ECO:0000259" key="2">
    <source>
        <dbReference type="Pfam" id="PF14681"/>
    </source>
</evidence>
<dbReference type="Gene3D" id="3.40.50.2020">
    <property type="match status" value="1"/>
</dbReference>
<proteinExistence type="predicted"/>
<keyword evidence="1" id="KW-0732">Signal</keyword>
<evidence type="ECO:0000256" key="1">
    <source>
        <dbReference type="SAM" id="SignalP"/>
    </source>
</evidence>
<dbReference type="InterPro" id="IPR029057">
    <property type="entry name" value="PRTase-like"/>
</dbReference>
<protein>
    <submittedName>
        <fullName evidence="3">Unnamed protein product</fullName>
    </submittedName>
</protein>
<gene>
    <name evidence="3" type="ORF">Pfra01_002090000</name>
</gene>
<sequence length="207" mass="22292">MLRLACRLLLEEALATVGSRVVEMTTSTGYVTPGLQQTDEFCGVAVGAEGFPFLVLFHQMEPDARQGSIHVALERGQQGRSSWRLDQMDLPSDIVQCKVLLFSPMVNTGGGECRAIETLCSLRVQESSITLLSILCSTDSLVAICDRYPGKYIAPEGGFLSVVSHVFGRVINSGVHIITSGIDSKIDPETQAIIPGVGDFVARYNGV</sequence>
<name>A0A9W7D184_9STRA</name>
<comment type="caution">
    <text evidence="3">The sequence shown here is derived from an EMBL/GenBank/DDBJ whole genome shotgun (WGS) entry which is preliminary data.</text>
</comment>
<organism evidence="3 4">
    <name type="scientific">Phytophthora fragariaefolia</name>
    <dbReference type="NCBI Taxonomy" id="1490495"/>
    <lineage>
        <taxon>Eukaryota</taxon>
        <taxon>Sar</taxon>
        <taxon>Stramenopiles</taxon>
        <taxon>Oomycota</taxon>
        <taxon>Peronosporomycetes</taxon>
        <taxon>Peronosporales</taxon>
        <taxon>Peronosporaceae</taxon>
        <taxon>Phytophthora</taxon>
    </lineage>
</organism>